<feature type="compositionally biased region" description="Basic and acidic residues" evidence="14">
    <location>
        <begin position="284"/>
        <end position="298"/>
    </location>
</feature>
<dbReference type="PANTHER" id="PTHR22792">
    <property type="entry name" value="LUPUS LA PROTEIN-RELATED"/>
    <property type="match status" value="1"/>
</dbReference>
<keyword evidence="11" id="KW-0539">Nucleus</keyword>
<dbReference type="Gene3D" id="1.10.10.10">
    <property type="entry name" value="Winged helix-like DNA-binding domain superfamily/Winged helix DNA-binding domain"/>
    <property type="match status" value="1"/>
</dbReference>
<dbReference type="GO" id="GO:0007283">
    <property type="term" value="P:spermatogenesis"/>
    <property type="evidence" value="ECO:0007669"/>
    <property type="project" value="UniProtKB-KW"/>
</dbReference>
<dbReference type="Pfam" id="PF05383">
    <property type="entry name" value="La"/>
    <property type="match status" value="1"/>
</dbReference>
<evidence type="ECO:0000256" key="12">
    <source>
        <dbReference type="ARBA" id="ARBA00029640"/>
    </source>
</evidence>
<sequence>MVKSMMANKPEAKDGSLPGDTSMEKKRRKRHKKLALDVCQQIEFYFSDANLRKDRFLKQEMAKSKDGYISVDIIANFNKLLSMTEDRKMVISAIQLSAILKLSEDQLYVKRRKTLKPPKYDPDDCTVYVECLPKKADHDLLRKAFSYCGKVVYVSLPRYKSTSDIKGFAFIEFETPEEADQACELMNNPPPDMMDRAGKFPKMRGNKRIVPLEFDQSKGHLSRNPQMRVPDRGSEDFKTDYRVGAVTEHGTKKAGGTNMTGSVGDDQGTKKRKRQFEDGEADSDGNKRLKDSSSDKSFEKKKRNVVVESSESSDSQKGLKRKRLEESSSGGHKSARESTSLSESCGNEEEEGRAQMPKTLREAKIKMMQRKRSFSEGDIWSVREQEEDEDEDSDQGNMMIKKRRGNEAEDAKKQGTKDEEGLEKKKRMRKKKMRKIQEDEEALFLRVISKREWLLLKDEYLTLQKESLAQMKQTKRMHYPMPIFRRGTQTKSQVPASDTPQLKEPEVPLQSKMNEPVFTEGTVMKLECLQPSVSRKEAKEHLQTISPVAYVDLPEGHTQGFVRFETADGPKVVLEETNVAHLASEHISLSMVTGVEEKAYWEKLSRDRQIKLGSKQKKKKKRGVTKTAGRASKEKAHIRFDA</sequence>
<evidence type="ECO:0000259" key="17">
    <source>
        <dbReference type="PROSITE" id="PS51939"/>
    </source>
</evidence>
<evidence type="ECO:0000259" key="15">
    <source>
        <dbReference type="PROSITE" id="PS50102"/>
    </source>
</evidence>
<keyword evidence="4" id="KW-0507">mRNA processing</keyword>
<evidence type="ECO:0000256" key="1">
    <source>
        <dbReference type="ARBA" id="ARBA00004642"/>
    </source>
</evidence>
<evidence type="ECO:0000313" key="18">
    <source>
        <dbReference type="EnsemblMetazoa" id="XP_030835820"/>
    </source>
</evidence>
<dbReference type="InParanoid" id="A0A7M7NJK7"/>
<evidence type="ECO:0000313" key="19">
    <source>
        <dbReference type="Proteomes" id="UP000007110"/>
    </source>
</evidence>
<feature type="domain" description="RRM" evidence="15">
    <location>
        <begin position="125"/>
        <end position="217"/>
    </location>
</feature>
<dbReference type="InterPro" id="IPR014886">
    <property type="entry name" value="La_xRRM"/>
</dbReference>
<feature type="compositionally biased region" description="Basic residues" evidence="14">
    <location>
        <begin position="424"/>
        <end position="433"/>
    </location>
</feature>
<keyword evidence="19" id="KW-1185">Reference proteome</keyword>
<feature type="region of interest" description="Disordered" evidence="14">
    <location>
        <begin position="1"/>
        <end position="28"/>
    </location>
</feature>
<dbReference type="SMART" id="SM00715">
    <property type="entry name" value="LA"/>
    <property type="match status" value="1"/>
</dbReference>
<evidence type="ECO:0000256" key="10">
    <source>
        <dbReference type="ARBA" id="ARBA00023187"/>
    </source>
</evidence>
<dbReference type="GO" id="GO:0030154">
    <property type="term" value="P:cell differentiation"/>
    <property type="evidence" value="ECO:0007669"/>
    <property type="project" value="UniProtKB-KW"/>
</dbReference>
<dbReference type="InterPro" id="IPR036390">
    <property type="entry name" value="WH_DNA-bd_sf"/>
</dbReference>
<accession>A0A7M7NJK7</accession>
<feature type="region of interest" description="Disordered" evidence="14">
    <location>
        <begin position="611"/>
        <end position="642"/>
    </location>
</feature>
<dbReference type="EnsemblMetazoa" id="XM_030979960">
    <property type="protein sequence ID" value="XP_030835820"/>
    <property type="gene ID" value="LOC589145"/>
</dbReference>
<organism evidence="18 19">
    <name type="scientific">Strongylocentrotus purpuratus</name>
    <name type="common">Purple sea urchin</name>
    <dbReference type="NCBI Taxonomy" id="7668"/>
    <lineage>
        <taxon>Eukaryota</taxon>
        <taxon>Metazoa</taxon>
        <taxon>Echinodermata</taxon>
        <taxon>Eleutherozoa</taxon>
        <taxon>Echinozoa</taxon>
        <taxon>Echinoidea</taxon>
        <taxon>Euechinoidea</taxon>
        <taxon>Echinacea</taxon>
        <taxon>Camarodonta</taxon>
        <taxon>Echinidea</taxon>
        <taxon>Strongylocentrotidae</taxon>
        <taxon>Strongylocentrotus</taxon>
    </lineage>
</organism>
<dbReference type="PROSITE" id="PS50961">
    <property type="entry name" value="HTH_LA"/>
    <property type="match status" value="1"/>
</dbReference>
<dbReference type="FunCoup" id="A0A7M7NJK7">
    <property type="interactions" value="689"/>
</dbReference>
<dbReference type="SUPFAM" id="SSF46785">
    <property type="entry name" value="Winged helix' DNA-binding domain"/>
    <property type="match status" value="1"/>
</dbReference>
<feature type="compositionally biased region" description="Acidic residues" evidence="14">
    <location>
        <begin position="385"/>
        <end position="394"/>
    </location>
</feature>
<keyword evidence="8" id="KW-0805">Transcription regulation</keyword>
<dbReference type="OMA" id="WCSLRNK"/>
<feature type="compositionally biased region" description="Basic and acidic residues" evidence="14">
    <location>
        <begin position="631"/>
        <end position="642"/>
    </location>
</feature>
<keyword evidence="7 13" id="KW-0694">RNA-binding</keyword>
<keyword evidence="6" id="KW-0744">Spermatogenesis</keyword>
<dbReference type="InterPro" id="IPR000504">
    <property type="entry name" value="RRM_dom"/>
</dbReference>
<dbReference type="GO" id="GO:0006397">
    <property type="term" value="P:mRNA processing"/>
    <property type="evidence" value="ECO:0007669"/>
    <property type="project" value="UniProtKB-KW"/>
</dbReference>
<feature type="compositionally biased region" description="Low complexity" evidence="14">
    <location>
        <begin position="306"/>
        <end position="315"/>
    </location>
</feature>
<dbReference type="GO" id="GO:0003723">
    <property type="term" value="F:RNA binding"/>
    <property type="evidence" value="ECO:0000318"/>
    <property type="project" value="GO_Central"/>
</dbReference>
<keyword evidence="5" id="KW-0221">Differentiation</keyword>
<evidence type="ECO:0000259" key="16">
    <source>
        <dbReference type="PROSITE" id="PS50961"/>
    </source>
</evidence>
<dbReference type="Pfam" id="PF00076">
    <property type="entry name" value="RRM_1"/>
    <property type="match status" value="1"/>
</dbReference>
<dbReference type="RefSeq" id="XP_030835820.1">
    <property type="nucleotide sequence ID" value="XM_030979960.1"/>
</dbReference>
<evidence type="ECO:0000256" key="9">
    <source>
        <dbReference type="ARBA" id="ARBA00023163"/>
    </source>
</evidence>
<dbReference type="CDD" id="cd07323">
    <property type="entry name" value="LAM"/>
    <property type="match status" value="1"/>
</dbReference>
<protein>
    <recommendedName>
        <fullName evidence="3">La-related protein 7</fullName>
    </recommendedName>
    <alternativeName>
        <fullName evidence="12">La ribonucleoprotein domain family member 7</fullName>
    </alternativeName>
</protein>
<dbReference type="KEGG" id="spu:589145"/>
<keyword evidence="9" id="KW-0804">Transcription</keyword>
<evidence type="ECO:0000256" key="6">
    <source>
        <dbReference type="ARBA" id="ARBA00022871"/>
    </source>
</evidence>
<evidence type="ECO:0000256" key="13">
    <source>
        <dbReference type="PROSITE-ProRule" id="PRU00332"/>
    </source>
</evidence>
<dbReference type="SUPFAM" id="SSF54928">
    <property type="entry name" value="RNA-binding domain, RBD"/>
    <property type="match status" value="1"/>
</dbReference>
<dbReference type="GO" id="GO:0005654">
    <property type="term" value="C:nucleoplasm"/>
    <property type="evidence" value="ECO:0007669"/>
    <property type="project" value="UniProtKB-SubCell"/>
</dbReference>
<evidence type="ECO:0000256" key="3">
    <source>
        <dbReference type="ARBA" id="ARBA00015867"/>
    </source>
</evidence>
<feature type="domain" description="XRRM" evidence="17">
    <location>
        <begin position="517"/>
        <end position="633"/>
    </location>
</feature>
<dbReference type="InterPro" id="IPR045180">
    <property type="entry name" value="La_dom_prot"/>
</dbReference>
<keyword evidence="10" id="KW-0508">mRNA splicing</keyword>
<dbReference type="GO" id="GO:0008380">
    <property type="term" value="P:RNA splicing"/>
    <property type="evidence" value="ECO:0007669"/>
    <property type="project" value="UniProtKB-KW"/>
</dbReference>
<dbReference type="PANTHER" id="PTHR22792:SF62">
    <property type="entry name" value="LA-RELATED PROTEIN 7"/>
    <property type="match status" value="1"/>
</dbReference>
<dbReference type="InterPro" id="IPR002344">
    <property type="entry name" value="Lupus_La"/>
</dbReference>
<dbReference type="Pfam" id="PF08777">
    <property type="entry name" value="RRM_3"/>
    <property type="match status" value="1"/>
</dbReference>
<feature type="region of interest" description="Disordered" evidence="14">
    <location>
        <begin position="215"/>
        <end position="433"/>
    </location>
</feature>
<dbReference type="CTD" id="51574"/>
<feature type="compositionally biased region" description="Polar residues" evidence="14">
    <location>
        <begin position="327"/>
        <end position="345"/>
    </location>
</feature>
<dbReference type="AlphaFoldDB" id="A0A7M7NJK7"/>
<evidence type="ECO:0000256" key="11">
    <source>
        <dbReference type="ARBA" id="ARBA00023242"/>
    </source>
</evidence>
<reference evidence="18" key="2">
    <citation type="submission" date="2021-01" db="UniProtKB">
        <authorList>
            <consortium name="EnsemblMetazoa"/>
        </authorList>
    </citation>
    <scope>IDENTIFICATION</scope>
</reference>
<dbReference type="InterPro" id="IPR034887">
    <property type="entry name" value="LARP7_RRM1"/>
</dbReference>
<dbReference type="PROSITE" id="PS50102">
    <property type="entry name" value="RRM"/>
    <property type="match status" value="1"/>
</dbReference>
<dbReference type="GO" id="GO:1990904">
    <property type="term" value="C:ribonucleoprotein complex"/>
    <property type="evidence" value="ECO:0007669"/>
    <property type="project" value="UniProtKB-UniRule"/>
</dbReference>
<evidence type="ECO:0000256" key="4">
    <source>
        <dbReference type="ARBA" id="ARBA00022664"/>
    </source>
</evidence>
<evidence type="ECO:0000256" key="2">
    <source>
        <dbReference type="ARBA" id="ARBA00008680"/>
    </source>
</evidence>
<name>A0A7M7NJK7_STRPU</name>
<evidence type="ECO:0000256" key="8">
    <source>
        <dbReference type="ARBA" id="ARBA00023015"/>
    </source>
</evidence>
<comment type="similarity">
    <text evidence="2">Belongs to the LARP7 family.</text>
</comment>
<evidence type="ECO:0000256" key="5">
    <source>
        <dbReference type="ARBA" id="ARBA00022782"/>
    </source>
</evidence>
<feature type="compositionally biased region" description="Basic residues" evidence="14">
    <location>
        <begin position="614"/>
        <end position="624"/>
    </location>
</feature>
<dbReference type="CDD" id="cd12290">
    <property type="entry name" value="RRM1_LARP7"/>
    <property type="match status" value="1"/>
</dbReference>
<dbReference type="Proteomes" id="UP000007110">
    <property type="component" value="Unassembled WGS sequence"/>
</dbReference>
<dbReference type="OrthoDB" id="439993at2759"/>
<comment type="subcellular location">
    <subcellularLocation>
        <location evidence="1">Nucleus</location>
        <location evidence="1">Nucleoplasm</location>
    </subcellularLocation>
</comment>
<dbReference type="InterPro" id="IPR036388">
    <property type="entry name" value="WH-like_DNA-bd_sf"/>
</dbReference>
<dbReference type="PRINTS" id="PR00302">
    <property type="entry name" value="LUPUSLA"/>
</dbReference>
<proteinExistence type="inferred from homology"/>
<dbReference type="PROSITE" id="PS51939">
    <property type="entry name" value="XRRM"/>
    <property type="match status" value="1"/>
</dbReference>
<dbReference type="Gene3D" id="3.30.70.330">
    <property type="match status" value="2"/>
</dbReference>
<dbReference type="GeneID" id="589145"/>
<evidence type="ECO:0000256" key="14">
    <source>
        <dbReference type="SAM" id="MobiDB-lite"/>
    </source>
</evidence>
<dbReference type="SMART" id="SM00360">
    <property type="entry name" value="RRM"/>
    <property type="match status" value="2"/>
</dbReference>
<evidence type="ECO:0000256" key="7">
    <source>
        <dbReference type="ARBA" id="ARBA00022884"/>
    </source>
</evidence>
<feature type="compositionally biased region" description="Basic and acidic residues" evidence="14">
    <location>
        <begin position="405"/>
        <end position="423"/>
    </location>
</feature>
<dbReference type="InterPro" id="IPR035979">
    <property type="entry name" value="RBD_domain_sf"/>
</dbReference>
<dbReference type="InterPro" id="IPR006630">
    <property type="entry name" value="La_HTH"/>
</dbReference>
<feature type="compositionally biased region" description="Basic and acidic residues" evidence="14">
    <location>
        <begin position="229"/>
        <end position="241"/>
    </location>
</feature>
<feature type="domain" description="HTH La-type RNA-binding" evidence="16">
    <location>
        <begin position="28"/>
        <end position="119"/>
    </location>
</feature>
<reference evidence="19" key="1">
    <citation type="submission" date="2015-02" db="EMBL/GenBank/DDBJ databases">
        <title>Genome sequencing for Strongylocentrotus purpuratus.</title>
        <authorList>
            <person name="Murali S."/>
            <person name="Liu Y."/>
            <person name="Vee V."/>
            <person name="English A."/>
            <person name="Wang M."/>
            <person name="Skinner E."/>
            <person name="Han Y."/>
            <person name="Muzny D.M."/>
            <person name="Worley K.C."/>
            <person name="Gibbs R.A."/>
        </authorList>
    </citation>
    <scope>NUCLEOTIDE SEQUENCE</scope>
</reference>
<dbReference type="InterPro" id="IPR012677">
    <property type="entry name" value="Nucleotide-bd_a/b_plait_sf"/>
</dbReference>